<evidence type="ECO:0000313" key="10">
    <source>
        <dbReference type="Proteomes" id="UP000019804"/>
    </source>
</evidence>
<dbReference type="Proteomes" id="UP000019804">
    <property type="component" value="Unassembled WGS sequence"/>
</dbReference>
<comment type="subcellular location">
    <subcellularLocation>
        <location evidence="1">Nucleus</location>
    </subcellularLocation>
</comment>
<keyword evidence="3" id="KW-0132">Cell division</keyword>
<dbReference type="InterPro" id="IPR036047">
    <property type="entry name" value="F-box-like_dom_sf"/>
</dbReference>
<evidence type="ECO:0000256" key="6">
    <source>
        <dbReference type="ARBA" id="ARBA00023242"/>
    </source>
</evidence>
<organism evidence="9 10">
    <name type="scientific">Aspergillus ruber (strain CBS 135680)</name>
    <dbReference type="NCBI Taxonomy" id="1388766"/>
    <lineage>
        <taxon>Eukaryota</taxon>
        <taxon>Fungi</taxon>
        <taxon>Dikarya</taxon>
        <taxon>Ascomycota</taxon>
        <taxon>Pezizomycotina</taxon>
        <taxon>Eurotiomycetes</taxon>
        <taxon>Eurotiomycetidae</taxon>
        <taxon>Eurotiales</taxon>
        <taxon>Aspergillaceae</taxon>
        <taxon>Aspergillus</taxon>
        <taxon>Aspergillus subgen. Aspergillus</taxon>
    </lineage>
</organism>
<evidence type="ECO:0000256" key="3">
    <source>
        <dbReference type="ARBA" id="ARBA00022618"/>
    </source>
</evidence>
<feature type="compositionally biased region" description="Polar residues" evidence="8">
    <location>
        <begin position="369"/>
        <end position="390"/>
    </location>
</feature>
<dbReference type="HOGENOM" id="CLU_006541_1_0_1"/>
<keyword evidence="6" id="KW-0539">Nucleus</keyword>
<dbReference type="AlphaFoldDB" id="A0A017S164"/>
<reference evidence="10" key="1">
    <citation type="journal article" date="2014" name="Nat. Commun.">
        <title>Genomic adaptations of the halophilic Dead Sea filamentous fungus Eurotium rubrum.</title>
        <authorList>
            <person name="Kis-Papo T."/>
            <person name="Weig A.R."/>
            <person name="Riley R."/>
            <person name="Persoh D."/>
            <person name="Salamov A."/>
            <person name="Sun H."/>
            <person name="Lipzen A."/>
            <person name="Wasser S.P."/>
            <person name="Rambold G."/>
            <person name="Grigoriev I.V."/>
            <person name="Nevo E."/>
        </authorList>
    </citation>
    <scope>NUCLEOTIDE SEQUENCE [LARGE SCALE GENOMIC DNA]</scope>
    <source>
        <strain evidence="10">CBS 135680</strain>
    </source>
</reference>
<dbReference type="GO" id="GO:0051301">
    <property type="term" value="P:cell division"/>
    <property type="evidence" value="ECO:0007669"/>
    <property type="project" value="UniProtKB-KW"/>
</dbReference>
<dbReference type="RefSeq" id="XP_040634231.1">
    <property type="nucleotide sequence ID" value="XM_040786744.1"/>
</dbReference>
<feature type="compositionally biased region" description="Polar residues" evidence="8">
    <location>
        <begin position="403"/>
        <end position="419"/>
    </location>
</feature>
<accession>A0A017S164</accession>
<dbReference type="OrthoDB" id="5565328at2759"/>
<dbReference type="InterPro" id="IPR019440">
    <property type="entry name" value="MAU2"/>
</dbReference>
<dbReference type="STRING" id="1388766.A0A017S164"/>
<dbReference type="GO" id="GO:0007059">
    <property type="term" value="P:chromosome segregation"/>
    <property type="evidence" value="ECO:0007669"/>
    <property type="project" value="UniProtKB-KW"/>
</dbReference>
<gene>
    <name evidence="9" type="ORF">EURHEDRAFT_519059</name>
</gene>
<evidence type="ECO:0000313" key="9">
    <source>
        <dbReference type="EMBL" id="EYE90541.1"/>
    </source>
</evidence>
<feature type="compositionally biased region" description="Low complexity" evidence="8">
    <location>
        <begin position="460"/>
        <end position="482"/>
    </location>
</feature>
<evidence type="ECO:0000256" key="7">
    <source>
        <dbReference type="ARBA" id="ARBA00023306"/>
    </source>
</evidence>
<keyword evidence="7" id="KW-0131">Cell cycle</keyword>
<dbReference type="PANTHER" id="PTHR21394">
    <property type="entry name" value="MAU2 CHROMATID COHESION FACTOR HOMOLOG"/>
    <property type="match status" value="1"/>
</dbReference>
<sequence>MTYSLRRSGEKLKIVMKMARWLRNQGSGHTGEGNGSGRCHLLELPIELLLEIVSHLTEVPEASLALTCKSLFFISGAVFENESLHFSRDFAPLFHHYRNGHNFLTPRWQFIGMLEDHKWQACSGCLKLHRKTAFTSRELKRKPEDRVCNLGELAGVVDLCPCRKLTFQDKMDIVELLKLRRQSIGFLNAQFGNGVKERFCWHSCTQDYGSTVLNISIYPELDQDNKLQIRTEYRLSIEAGQLGKEENMTPRFGCAHRSVDLWLASSCQTSPIQPPQFLYNNINSVQSPQSPYQYGKPVVYPQVIPNFNSYAQAFNSQQHVQQPQPVPPPQPQYVNPVDLFQQPSVGPVIPPQFNTFGTSQYAGQPAASVANNNPDRSPTLPTISNSTQPTLYPPPSASPGSSNAYNQYPQVAPKQQATPLQKKPAPSPIPASTSVPAPAPVASPNPVPQMLIPAPSPEVQQKLLKQQAARKQGQAQLQGNQQTARKQGKPSVDYQVLLLSLADEYLNAAHNHGTTVASLRKEDDVEEYYKLLATGLGCLEAVLKNWRLQPRMEALVRLRYARVLFEETDNDLEAETALSKGIDLCERNRMLDLKYSMQHLLARMLHKTNPRASLKAVDGMIQDVEAYRHSAWEYAFRFLRVSLSLSLSSPTHQDSVSALHHLHKISQMANRNGDKAVSAMAAVIEALAHLQLGSNFDSIEQAQRAVATARSHQLNDDLRHIPQLITLVQMVDICCSLLEYDVNQSAQKLRVLQEIMDERLNYPNWRVDGSFSVPLNGKSAGPSSIDTGDILQVQNGTLLLSFSWLPQHDLYALCYFLSSVTLSAKNSHDGRKAEKFLQEGRRMLNSSFEIPENVAESMVSANKRIEWRRTLCCNIILQQVFLACSRTDWDFAKQNLKELRQIAQETGDNLSDDIQCLVEYTTGTIAQATGDLKTALTIFQSPLLSLSPNASKITRNDPRRDIAILATINTALILRDPSHPSHSLLPSVLSTIESFAKSSPNKYIQAAYYLINATVQTESTIQTKQFLQQALQSATAISNSQITCMTLTFMSWKYFRGVVGEQAEKSARAGRAMAKKANDRLWVSVTDEMLAETLERQGKGEEAGTVRDEGMRVTTGLPGALRRGV</sequence>
<keyword evidence="4" id="KW-0498">Mitosis</keyword>
<keyword evidence="10" id="KW-1185">Reference proteome</keyword>
<dbReference type="EMBL" id="KK088457">
    <property type="protein sequence ID" value="EYE90541.1"/>
    <property type="molecule type" value="Genomic_DNA"/>
</dbReference>
<evidence type="ECO:0000256" key="5">
    <source>
        <dbReference type="ARBA" id="ARBA00022829"/>
    </source>
</evidence>
<dbReference type="SUPFAM" id="SSF81383">
    <property type="entry name" value="F-box domain"/>
    <property type="match status" value="1"/>
</dbReference>
<keyword evidence="5" id="KW-0159">Chromosome partition</keyword>
<protein>
    <submittedName>
        <fullName evidence="9">75k gamma secalin</fullName>
    </submittedName>
</protein>
<proteinExistence type="inferred from homology"/>
<evidence type="ECO:0000256" key="4">
    <source>
        <dbReference type="ARBA" id="ARBA00022776"/>
    </source>
</evidence>
<evidence type="ECO:0000256" key="2">
    <source>
        <dbReference type="ARBA" id="ARBA00008585"/>
    </source>
</evidence>
<evidence type="ECO:0000256" key="1">
    <source>
        <dbReference type="ARBA" id="ARBA00004123"/>
    </source>
</evidence>
<dbReference type="GeneID" id="63701868"/>
<dbReference type="PROSITE" id="PS50007">
    <property type="entry name" value="PIPLC_X_DOMAIN"/>
    <property type="match status" value="1"/>
</dbReference>
<dbReference type="GO" id="GO:0005634">
    <property type="term" value="C:nucleus"/>
    <property type="evidence" value="ECO:0007669"/>
    <property type="project" value="UniProtKB-SubCell"/>
</dbReference>
<evidence type="ECO:0000256" key="8">
    <source>
        <dbReference type="SAM" id="MobiDB-lite"/>
    </source>
</evidence>
<feature type="region of interest" description="Disordered" evidence="8">
    <location>
        <begin position="356"/>
        <end position="489"/>
    </location>
</feature>
<dbReference type="Pfam" id="PF10345">
    <property type="entry name" value="Cohesin_load"/>
    <property type="match status" value="1"/>
</dbReference>
<feature type="compositionally biased region" description="Pro residues" evidence="8">
    <location>
        <begin position="437"/>
        <end position="447"/>
    </location>
</feature>
<name>A0A017S164_ASPRC</name>
<comment type="similarity">
    <text evidence="2">Belongs to the SCC4/mau-2 family.</text>
</comment>
<dbReference type="GO" id="GO:0007064">
    <property type="term" value="P:mitotic sister chromatid cohesion"/>
    <property type="evidence" value="ECO:0007669"/>
    <property type="project" value="InterPro"/>
</dbReference>